<feature type="transmembrane region" description="Helical" evidence="1">
    <location>
        <begin position="225"/>
        <end position="247"/>
    </location>
</feature>
<proteinExistence type="predicted"/>
<organism evidence="2 3">
    <name type="scientific">Athelia psychrophila</name>
    <dbReference type="NCBI Taxonomy" id="1759441"/>
    <lineage>
        <taxon>Eukaryota</taxon>
        <taxon>Fungi</taxon>
        <taxon>Dikarya</taxon>
        <taxon>Basidiomycota</taxon>
        <taxon>Agaricomycotina</taxon>
        <taxon>Agaricomycetes</taxon>
        <taxon>Agaricomycetidae</taxon>
        <taxon>Atheliales</taxon>
        <taxon>Atheliaceae</taxon>
        <taxon>Athelia</taxon>
    </lineage>
</organism>
<reference evidence="2 3" key="1">
    <citation type="journal article" date="2016" name="Mol. Biol. Evol.">
        <title>Comparative Genomics of Early-Diverging Mushroom-Forming Fungi Provides Insights into the Origins of Lignocellulose Decay Capabilities.</title>
        <authorList>
            <person name="Nagy L.G."/>
            <person name="Riley R."/>
            <person name="Tritt A."/>
            <person name="Adam C."/>
            <person name="Daum C."/>
            <person name="Floudas D."/>
            <person name="Sun H."/>
            <person name="Yadav J.S."/>
            <person name="Pangilinan J."/>
            <person name="Larsson K.H."/>
            <person name="Matsuura K."/>
            <person name="Barry K."/>
            <person name="Labutti K."/>
            <person name="Kuo R."/>
            <person name="Ohm R.A."/>
            <person name="Bhattacharya S.S."/>
            <person name="Shirouzu T."/>
            <person name="Yoshinaga Y."/>
            <person name="Martin F.M."/>
            <person name="Grigoriev I.V."/>
            <person name="Hibbett D.S."/>
        </authorList>
    </citation>
    <scope>NUCLEOTIDE SEQUENCE [LARGE SCALE GENOMIC DNA]</scope>
    <source>
        <strain evidence="2 3">CBS 109695</strain>
    </source>
</reference>
<dbReference type="AlphaFoldDB" id="A0A166GS21"/>
<evidence type="ECO:0000313" key="3">
    <source>
        <dbReference type="Proteomes" id="UP000076532"/>
    </source>
</evidence>
<dbReference type="PANTHER" id="PTHR35043:SF7">
    <property type="entry name" value="TRANSCRIPTION FACTOR DOMAIN-CONTAINING PROTEIN"/>
    <property type="match status" value="1"/>
</dbReference>
<dbReference type="STRING" id="436010.A0A166GS21"/>
<feature type="transmembrane region" description="Helical" evidence="1">
    <location>
        <begin position="56"/>
        <end position="78"/>
    </location>
</feature>
<feature type="transmembrane region" description="Helical" evidence="1">
    <location>
        <begin position="191"/>
        <end position="213"/>
    </location>
</feature>
<name>A0A166GS21_9AGAM</name>
<feature type="transmembrane region" description="Helical" evidence="1">
    <location>
        <begin position="156"/>
        <end position="179"/>
    </location>
</feature>
<dbReference type="OrthoDB" id="9451547at2759"/>
<gene>
    <name evidence="2" type="ORF">FIBSPDRAFT_660738</name>
</gene>
<dbReference type="Proteomes" id="UP000076532">
    <property type="component" value="Unassembled WGS sequence"/>
</dbReference>
<feature type="non-terminal residue" evidence="2">
    <location>
        <position position="1"/>
    </location>
</feature>
<keyword evidence="3" id="KW-1185">Reference proteome</keyword>
<dbReference type="EMBL" id="KV417575">
    <property type="protein sequence ID" value="KZP18110.1"/>
    <property type="molecule type" value="Genomic_DNA"/>
</dbReference>
<sequence length="272" mass="30549">WTTTHGFFVLMGGFYHFVGDEPHNQASRKDVKTMISTGSFEPPDILAIKGRSKSDAFSKIVTIMQTLWFVVQCIARIIQHLPITNIEIATLAYTTISFALYHFWLKKPLNVSFPIRLEQIGRPESQRSGSPRVAGTVELWPWGQDAEKLNKLQDRFANAVTLAVGAIFGAVHCIAWSFAFPSPAEKLLWRISAATTVVIPFFIPFFHVVSVALKATEVNLLIKRTFSNLFAVISSLYLVARAILLVLTFTTLRDLPPAAYESIHWMSFIPHV</sequence>
<keyword evidence="1" id="KW-0472">Membrane</keyword>
<keyword evidence="1" id="KW-1133">Transmembrane helix</keyword>
<protein>
    <submittedName>
        <fullName evidence="2">Uncharacterized protein</fullName>
    </submittedName>
</protein>
<dbReference type="PANTHER" id="PTHR35043">
    <property type="entry name" value="TRANSCRIPTION FACTOR DOMAIN-CONTAINING PROTEIN"/>
    <property type="match status" value="1"/>
</dbReference>
<evidence type="ECO:0000313" key="2">
    <source>
        <dbReference type="EMBL" id="KZP18110.1"/>
    </source>
</evidence>
<feature type="non-terminal residue" evidence="2">
    <location>
        <position position="272"/>
    </location>
</feature>
<evidence type="ECO:0000256" key="1">
    <source>
        <dbReference type="SAM" id="Phobius"/>
    </source>
</evidence>
<accession>A0A166GS21</accession>
<feature type="transmembrane region" description="Helical" evidence="1">
    <location>
        <begin position="84"/>
        <end position="104"/>
    </location>
</feature>
<keyword evidence="1" id="KW-0812">Transmembrane</keyword>